<accession>A0A8B8BWZ6</accession>
<dbReference type="GO" id="GO:0008270">
    <property type="term" value="F:zinc ion binding"/>
    <property type="evidence" value="ECO:0007669"/>
    <property type="project" value="UniProtKB-KW"/>
</dbReference>
<dbReference type="InterPro" id="IPR011042">
    <property type="entry name" value="6-blade_b-propeller_TolB-like"/>
</dbReference>
<dbReference type="GO" id="GO:0000209">
    <property type="term" value="P:protein polyubiquitination"/>
    <property type="evidence" value="ECO:0007669"/>
    <property type="project" value="TreeGrafter"/>
</dbReference>
<name>A0A8B8BWZ6_CRAVI</name>
<evidence type="ECO:0000313" key="1">
    <source>
        <dbReference type="Proteomes" id="UP000694844"/>
    </source>
</evidence>
<dbReference type="RefSeq" id="XP_022307815.1">
    <property type="nucleotide sequence ID" value="XM_022452107.1"/>
</dbReference>
<dbReference type="InterPro" id="IPR050952">
    <property type="entry name" value="TRIM-NHL_E3_ligases"/>
</dbReference>
<protein>
    <submittedName>
        <fullName evidence="2">Uncharacterized protein LOC111113816</fullName>
    </submittedName>
</protein>
<reference evidence="2" key="1">
    <citation type="submission" date="2025-08" db="UniProtKB">
        <authorList>
            <consortium name="RefSeq"/>
        </authorList>
    </citation>
    <scope>IDENTIFICATION</scope>
    <source>
        <tissue evidence="2">Whole sample</tissue>
    </source>
</reference>
<dbReference type="Gene3D" id="2.120.10.30">
    <property type="entry name" value="TolB, C-terminal domain"/>
    <property type="match status" value="1"/>
</dbReference>
<sequence length="346" mass="39853">MLKDLQDLENFIYPQYQEAAKNIPVQKDEVRKHSQTLKTALDKQGEALHTEINNIIHGMKSEIDDMDALLIRAKDRQEKTINDTITEMSEVILDLKRLEDSRNVWPVYKYTSRTEEFRNSLAHFQMTLPTFTPREINREQIHRQIGSLSKLDITYTFLYEPRILTDIQTKCEALRNVSCLNDSELWTRGDRDNIMSLYNLQGELLRSIQTESGHSPQDIAVTQNKELVYTDIENTSINLISKTQSIQWDDQGKPLYTSGGYIKCLSENRNLDICVADWDARAVVVVSAAGNLRFRYTGPHSTSRKSFYPLGITTDSWCNIMISDCGNHSIHIISTGGHFLRYIKKL</sequence>
<dbReference type="AlphaFoldDB" id="A0A8B8BWZ6"/>
<dbReference type="GeneID" id="111113816"/>
<dbReference type="Proteomes" id="UP000694844">
    <property type="component" value="Chromosome 9"/>
</dbReference>
<evidence type="ECO:0000313" key="2">
    <source>
        <dbReference type="RefSeq" id="XP_022307815.1"/>
    </source>
</evidence>
<dbReference type="GO" id="GO:0043161">
    <property type="term" value="P:proteasome-mediated ubiquitin-dependent protein catabolic process"/>
    <property type="evidence" value="ECO:0007669"/>
    <property type="project" value="TreeGrafter"/>
</dbReference>
<dbReference type="PANTHER" id="PTHR24104">
    <property type="entry name" value="E3 UBIQUITIN-PROTEIN LIGASE NHLRC1-RELATED"/>
    <property type="match status" value="1"/>
</dbReference>
<dbReference type="SUPFAM" id="SSF101898">
    <property type="entry name" value="NHL repeat"/>
    <property type="match status" value="1"/>
</dbReference>
<dbReference type="GO" id="GO:0061630">
    <property type="term" value="F:ubiquitin protein ligase activity"/>
    <property type="evidence" value="ECO:0007669"/>
    <property type="project" value="TreeGrafter"/>
</dbReference>
<organism evidence="1 2">
    <name type="scientific">Crassostrea virginica</name>
    <name type="common">Eastern oyster</name>
    <dbReference type="NCBI Taxonomy" id="6565"/>
    <lineage>
        <taxon>Eukaryota</taxon>
        <taxon>Metazoa</taxon>
        <taxon>Spiralia</taxon>
        <taxon>Lophotrochozoa</taxon>
        <taxon>Mollusca</taxon>
        <taxon>Bivalvia</taxon>
        <taxon>Autobranchia</taxon>
        <taxon>Pteriomorphia</taxon>
        <taxon>Ostreida</taxon>
        <taxon>Ostreoidea</taxon>
        <taxon>Ostreidae</taxon>
        <taxon>Crassostrea</taxon>
    </lineage>
</organism>
<dbReference type="KEGG" id="cvn:111113816"/>
<proteinExistence type="predicted"/>
<dbReference type="PANTHER" id="PTHR24104:SF25">
    <property type="entry name" value="PROTEIN LIN-41"/>
    <property type="match status" value="1"/>
</dbReference>
<gene>
    <name evidence="2" type="primary">LOC111113816</name>
</gene>
<keyword evidence="1" id="KW-1185">Reference proteome</keyword>